<dbReference type="InterPro" id="IPR011042">
    <property type="entry name" value="6-blade_b-propeller_TolB-like"/>
</dbReference>
<dbReference type="GO" id="GO:0052925">
    <property type="term" value="F:dol-P-Man:Man(5)GlcNAc(2)-PP-Dol alpha-1,3-mannosyltransferase activity"/>
    <property type="evidence" value="ECO:0007669"/>
    <property type="project" value="UniProtKB-EC"/>
</dbReference>
<evidence type="ECO:0000259" key="14">
    <source>
        <dbReference type="Pfam" id="PF15871"/>
    </source>
</evidence>
<feature type="transmembrane region" description="Helical" evidence="13">
    <location>
        <begin position="214"/>
        <end position="232"/>
    </location>
</feature>
<evidence type="ECO:0000256" key="13">
    <source>
        <dbReference type="SAM" id="Phobius"/>
    </source>
</evidence>
<keyword evidence="8 13" id="KW-1133">Transmembrane helix</keyword>
<reference evidence="15 16" key="1">
    <citation type="journal article" date="2023" name="BMC Biol.">
        <title>The compact genome of the sponge Oopsacas minuta (Hexactinellida) is lacking key metazoan core genes.</title>
        <authorList>
            <person name="Santini S."/>
            <person name="Schenkelaars Q."/>
            <person name="Jourda C."/>
            <person name="Duchesne M."/>
            <person name="Belahbib H."/>
            <person name="Rocher C."/>
            <person name="Selva M."/>
            <person name="Riesgo A."/>
            <person name="Vervoort M."/>
            <person name="Leys S.P."/>
            <person name="Kodjabachian L."/>
            <person name="Le Bivic A."/>
            <person name="Borchiellini C."/>
            <person name="Claverie J.M."/>
            <person name="Renard E."/>
        </authorList>
    </citation>
    <scope>NUCLEOTIDE SEQUENCE [LARGE SCALE GENOMIC DNA]</scope>
    <source>
        <strain evidence="15">SPO-2</strain>
    </source>
</reference>
<evidence type="ECO:0000256" key="7">
    <source>
        <dbReference type="ARBA" id="ARBA00022824"/>
    </source>
</evidence>
<dbReference type="EC" id="2.4.1.258" evidence="3"/>
<feature type="domain" description="JMY/WHAMM middle" evidence="14">
    <location>
        <begin position="646"/>
        <end position="892"/>
    </location>
</feature>
<feature type="compositionally biased region" description="Basic and acidic residues" evidence="12">
    <location>
        <begin position="983"/>
        <end position="993"/>
    </location>
</feature>
<dbReference type="AlphaFoldDB" id="A0AAV7JQ01"/>
<dbReference type="InterPro" id="IPR007873">
    <property type="entry name" value="Glycosyltransferase_ALG3"/>
</dbReference>
<keyword evidence="5" id="KW-0808">Transferase</keyword>
<evidence type="ECO:0000313" key="16">
    <source>
        <dbReference type="Proteomes" id="UP001165289"/>
    </source>
</evidence>
<feature type="transmembrane region" description="Helical" evidence="13">
    <location>
        <begin position="295"/>
        <end position="314"/>
    </location>
</feature>
<keyword evidence="6 13" id="KW-0812">Transmembrane</keyword>
<evidence type="ECO:0000256" key="6">
    <source>
        <dbReference type="ARBA" id="ARBA00022692"/>
    </source>
</evidence>
<evidence type="ECO:0000256" key="4">
    <source>
        <dbReference type="ARBA" id="ARBA00022676"/>
    </source>
</evidence>
<feature type="transmembrane region" description="Helical" evidence="13">
    <location>
        <begin position="48"/>
        <end position="68"/>
    </location>
</feature>
<evidence type="ECO:0000256" key="9">
    <source>
        <dbReference type="ARBA" id="ARBA00023136"/>
    </source>
</evidence>
<gene>
    <name evidence="15" type="ORF">LOD99_5764</name>
</gene>
<evidence type="ECO:0000256" key="5">
    <source>
        <dbReference type="ARBA" id="ARBA00022679"/>
    </source>
</evidence>
<evidence type="ECO:0000256" key="2">
    <source>
        <dbReference type="ARBA" id="ARBA00004922"/>
    </source>
</evidence>
<feature type="transmembrane region" description="Helical" evidence="13">
    <location>
        <begin position="133"/>
        <end position="151"/>
    </location>
</feature>
<name>A0AAV7JQ01_9METZ</name>
<feature type="coiled-coil region" evidence="11">
    <location>
        <begin position="651"/>
        <end position="678"/>
    </location>
</feature>
<sequence length="1224" mass="141497">MHKRNTRRTKNTPSTKSPKALNIISSIKNYIGIDENFLLQDLIYSPSFSWLTCAILLPIELILNILVINHVKYTEIDWEAYMHEVEGFINGTLDYAKLNGSTGPLVYPAGFVYIFSVLYSITDCGRIIPLVQYIFAGIYLINLVVIFRIYLKSTDLPPYMYLLLSCTAYRIHSIYILRLFNDTIAMLFLYSAVYAFLSNRWLLGCVVYSLGVSVKMNVLLFAPGLLVLLLQFNSPIRTVCYLSVCAVTQLILGLPFLLTYPVNYMSRAFQFNRIFLYKWTVNWRFLPEEIFHDRLFHITLITVLIVILSALYYFKWSKPIYSPLICFKRISQKGEFSKSVNCHILFVLFTSIISRGEGQQVERPLFFFLDNSDNILFSDNDSSSIRIFNCEYECIHKISIPEPSGITADDKDRIIVVNMFKSLTQEHNFHSLPISTDHDVVTADDEWVAIRDNFPSLIPGQLQVQSPNSTEILHLNQYSYKFEVDATSDPKLYILNCRKVELNDKKNSKLQPRLKNSSQNREISQQFEVLNVQTEQLSIERMENGHKILQELYGDVRIEVEDELKLFPNFPSLSFPTYGLWSYISGSNWEPSDNCRELEEYYTSLYQFCPSDLFMEIIFADSEHNSSQNNECSSDENRLEKYEECFSELNRNTYQSNIKKYRSNLHTLEQKKQSVDIRTIEELLEFYSELDETYYYLEHALSEMFLYESQPFEDDYNISMVERDRLRAELSDPSIAGELSDEDFMEMCERERAEEEEVLKASARIHELTIYHIQELAQLVESQLEQSRLDKEVCTGVWNERAELRFQKLEAKLNNMLINLLSIQIDCLQDAKERNILTIVSMEETEDFSERLKRKETIVFTIESQLIDIKLRLIAEQENMYKHRIILFENDREAQELIRKKMDNLGRKKARLRTKQRLVNTAQTEAGKDVSSAATKVQSVLEDSFYSELVIQKRKDANSKTAANKYDRIKKERVKTIQRVKQKISDNPKDVKKLPPSYLPPSQRKGTILDTKNKRTRHQQQPQESSPSQSTSRLQKLNITPSMAHRYPNIDSSLSISTNSSNIDARPTGVKKLQPRAIRNNKNNSTQRNIGKQKQVSNTPKPSQNKDEPSKYKIPDPPPDLPTEIIENATSKTSQKLNDIIHARKALPQDMESTLKPSNPHDSMMKIIRSGVKLRSTKNDKLNINPSASLSDGAHASLLKAVASISLSTQDSDSDSQNGDEQTW</sequence>
<feature type="region of interest" description="Disordered" evidence="12">
    <location>
        <begin position="980"/>
        <end position="1123"/>
    </location>
</feature>
<evidence type="ECO:0000256" key="10">
    <source>
        <dbReference type="ARBA" id="ARBA00049506"/>
    </source>
</evidence>
<feature type="compositionally biased region" description="Low complexity" evidence="12">
    <location>
        <begin position="1049"/>
        <end position="1063"/>
    </location>
</feature>
<evidence type="ECO:0000256" key="12">
    <source>
        <dbReference type="SAM" id="MobiDB-lite"/>
    </source>
</evidence>
<accession>A0AAV7JQ01</accession>
<keyword evidence="7" id="KW-0256">Endoplasmic reticulum</keyword>
<dbReference type="InterPro" id="IPR031738">
    <property type="entry name" value="JMY/WHAMM"/>
</dbReference>
<evidence type="ECO:0000313" key="15">
    <source>
        <dbReference type="EMBL" id="KAI6650924.1"/>
    </source>
</evidence>
<feature type="compositionally biased region" description="Polar residues" evidence="12">
    <location>
        <begin position="1080"/>
        <end position="1103"/>
    </location>
</feature>
<feature type="transmembrane region" description="Helical" evidence="13">
    <location>
        <begin position="105"/>
        <end position="121"/>
    </location>
</feature>
<dbReference type="Pfam" id="PF05208">
    <property type="entry name" value="ALG3"/>
    <property type="match status" value="1"/>
</dbReference>
<keyword evidence="11" id="KW-0175">Coiled coil</keyword>
<dbReference type="PANTHER" id="PTHR12646:SF0">
    <property type="entry name" value="DOL-P-MAN:MAN(5)GLCNAC(2)-PP-DOL ALPHA-1,3-MANNOSYLTRANSFERASE"/>
    <property type="match status" value="1"/>
</dbReference>
<dbReference type="Pfam" id="PF15871">
    <property type="entry name" value="JMY"/>
    <property type="match status" value="1"/>
</dbReference>
<comment type="subcellular location">
    <subcellularLocation>
        <location evidence="1">Endoplasmic reticulum membrane</location>
        <topology evidence="1">Multi-pass membrane protein</topology>
    </subcellularLocation>
</comment>
<feature type="transmembrane region" description="Helical" evidence="13">
    <location>
        <begin position="239"/>
        <end position="258"/>
    </location>
</feature>
<organism evidence="15 16">
    <name type="scientific">Oopsacas minuta</name>
    <dbReference type="NCBI Taxonomy" id="111878"/>
    <lineage>
        <taxon>Eukaryota</taxon>
        <taxon>Metazoa</taxon>
        <taxon>Porifera</taxon>
        <taxon>Hexactinellida</taxon>
        <taxon>Hexasterophora</taxon>
        <taxon>Lyssacinosida</taxon>
        <taxon>Leucopsacidae</taxon>
        <taxon>Oopsacas</taxon>
    </lineage>
</organism>
<dbReference type="PANTHER" id="PTHR12646">
    <property type="entry name" value="NOT56 - RELATED"/>
    <property type="match status" value="1"/>
</dbReference>
<dbReference type="GO" id="GO:0005789">
    <property type="term" value="C:endoplasmic reticulum membrane"/>
    <property type="evidence" value="ECO:0007669"/>
    <property type="project" value="UniProtKB-SubCell"/>
</dbReference>
<evidence type="ECO:0000256" key="11">
    <source>
        <dbReference type="SAM" id="Coils"/>
    </source>
</evidence>
<proteinExistence type="predicted"/>
<dbReference type="Gene3D" id="2.120.10.30">
    <property type="entry name" value="TolB, C-terminal domain"/>
    <property type="match status" value="1"/>
</dbReference>
<protein>
    <recommendedName>
        <fullName evidence="3">dolichyl-P-Man:Man5GlcNAc2-PP-dolichol alpha-1,3-mannosyltransferase</fullName>
        <ecNumber evidence="3">2.4.1.258</ecNumber>
    </recommendedName>
</protein>
<feature type="compositionally biased region" description="Basic and acidic residues" evidence="12">
    <location>
        <begin position="1104"/>
        <end position="1114"/>
    </location>
</feature>
<dbReference type="Proteomes" id="UP001165289">
    <property type="component" value="Unassembled WGS sequence"/>
</dbReference>
<keyword evidence="9 13" id="KW-0472">Membrane</keyword>
<comment type="catalytic activity">
    <reaction evidence="10">
        <text>an alpha-D-Man-(1-&gt;2)-alpha-D-Man-(1-&gt;2)-alpha-D-Man-(1-&gt;3)-[alpha-D-Man-(1-&gt;6)]-beta-D-Man-(1-&gt;4)-beta-D-GlcNAc-(1-&gt;4)-alpha-D-GlcNAc-diphospho-di-trans,poly-cis-dolichol + a di-trans,poly-cis-dolichyl beta-D-mannosyl phosphate = an alpha-D-Man-(1-&gt;2)-alpha-D-Man-(1-&gt;2)-alpha-D-Man-(1-&gt;3)-[alpha-D-Man-(1-&gt;3)-alpha-D-Man-(1-&gt;6)]-beta-D-Man-(1-&gt;4)-beta-D-GlcNAc-(1-&gt;4)-alpha-D-GlcNAc-diphospho-di-trans,poly-cis-dolichol + a di-trans,poly-cis-dolichyl phosphate + H(+)</text>
        <dbReference type="Rhea" id="RHEA:29527"/>
        <dbReference type="Rhea" id="RHEA-COMP:19498"/>
        <dbReference type="Rhea" id="RHEA-COMP:19501"/>
        <dbReference type="Rhea" id="RHEA-COMP:19516"/>
        <dbReference type="Rhea" id="RHEA-COMP:19517"/>
        <dbReference type="ChEBI" id="CHEBI:15378"/>
        <dbReference type="ChEBI" id="CHEBI:57683"/>
        <dbReference type="ChEBI" id="CHEBI:58211"/>
        <dbReference type="ChEBI" id="CHEBI:132515"/>
        <dbReference type="ChEBI" id="CHEBI:132516"/>
        <dbReference type="EC" id="2.4.1.258"/>
    </reaction>
    <physiologicalReaction direction="left-to-right" evidence="10">
        <dbReference type="Rhea" id="RHEA:29528"/>
    </physiologicalReaction>
</comment>
<feature type="compositionally biased region" description="Low complexity" evidence="12">
    <location>
        <begin position="1019"/>
        <end position="1032"/>
    </location>
</feature>
<dbReference type="EMBL" id="JAKMXF010000309">
    <property type="protein sequence ID" value="KAI6650924.1"/>
    <property type="molecule type" value="Genomic_DNA"/>
</dbReference>
<evidence type="ECO:0000256" key="8">
    <source>
        <dbReference type="ARBA" id="ARBA00022989"/>
    </source>
</evidence>
<evidence type="ECO:0000256" key="3">
    <source>
        <dbReference type="ARBA" id="ARBA00011964"/>
    </source>
</evidence>
<keyword evidence="4" id="KW-0328">Glycosyltransferase</keyword>
<keyword evidence="16" id="KW-1185">Reference proteome</keyword>
<evidence type="ECO:0000256" key="1">
    <source>
        <dbReference type="ARBA" id="ARBA00004477"/>
    </source>
</evidence>
<comment type="caution">
    <text evidence="15">The sequence shown here is derived from an EMBL/GenBank/DDBJ whole genome shotgun (WGS) entry which is preliminary data.</text>
</comment>
<comment type="pathway">
    <text evidence="2">Protein modification; protein glycosylation.</text>
</comment>